<proteinExistence type="predicted"/>
<keyword evidence="1" id="KW-0812">Transmembrane</keyword>
<dbReference type="AlphaFoldDB" id="A0A2Z4LSY1"/>
<name>A0A2Z4LSY1_9FLAO</name>
<dbReference type="EMBL" id="CP030104">
    <property type="protein sequence ID" value="AWX44832.1"/>
    <property type="molecule type" value="Genomic_DNA"/>
</dbReference>
<gene>
    <name evidence="2" type="ORF">HME9304_01837</name>
</gene>
<evidence type="ECO:0000256" key="1">
    <source>
        <dbReference type="SAM" id="Phobius"/>
    </source>
</evidence>
<sequence length="110" mass="12130">MKFNDYLIYKYKHYYITVQYYIALIISFFPSMPRMGLGALKGVALPPLVELVAPSMPWQLNAARGQGVFVSLRADLKIAVGSPGKGDSRSSEKTLTSTLGQRAIFAVDGR</sequence>
<keyword evidence="1" id="KW-0472">Membrane</keyword>
<protein>
    <submittedName>
        <fullName evidence="2">Uncharacterized protein</fullName>
    </submittedName>
</protein>
<dbReference type="KEGG" id="spon:HME9304_01837"/>
<evidence type="ECO:0000313" key="3">
    <source>
        <dbReference type="Proteomes" id="UP000248536"/>
    </source>
</evidence>
<evidence type="ECO:0000313" key="2">
    <source>
        <dbReference type="EMBL" id="AWX44832.1"/>
    </source>
</evidence>
<dbReference type="Proteomes" id="UP000248536">
    <property type="component" value="Chromosome"/>
</dbReference>
<keyword evidence="3" id="KW-1185">Reference proteome</keyword>
<accession>A0A2Z4LSY1</accession>
<feature type="transmembrane region" description="Helical" evidence="1">
    <location>
        <begin position="12"/>
        <end position="31"/>
    </location>
</feature>
<reference evidence="2 3" key="1">
    <citation type="submission" date="2018-06" db="EMBL/GenBank/DDBJ databases">
        <title>Spongiibacterium sp. HME9304 Genome sequencing and assembly.</title>
        <authorList>
            <person name="Kang H."/>
            <person name="Kim H."/>
            <person name="Joh K."/>
        </authorList>
    </citation>
    <scope>NUCLEOTIDE SEQUENCE [LARGE SCALE GENOMIC DNA]</scope>
    <source>
        <strain evidence="2 3">HME9304</strain>
    </source>
</reference>
<keyword evidence="1" id="KW-1133">Transmembrane helix</keyword>
<organism evidence="2 3">
    <name type="scientific">Flagellimonas maritima</name>
    <dbReference type="NCBI Taxonomy" id="1383885"/>
    <lineage>
        <taxon>Bacteria</taxon>
        <taxon>Pseudomonadati</taxon>
        <taxon>Bacteroidota</taxon>
        <taxon>Flavobacteriia</taxon>
        <taxon>Flavobacteriales</taxon>
        <taxon>Flavobacteriaceae</taxon>
        <taxon>Flagellimonas</taxon>
    </lineage>
</organism>